<dbReference type="InterPro" id="IPR011051">
    <property type="entry name" value="RmlC_Cupin_sf"/>
</dbReference>
<feature type="binding site" evidence="8">
    <location>
        <position position="104"/>
    </location>
    <ligand>
        <name>Mn(2+)</name>
        <dbReference type="ChEBI" id="CHEBI:29035"/>
    </ligand>
</feature>
<dbReference type="Gramene" id="AUR62028952-RA">
    <property type="protein sequence ID" value="AUR62028952-RA:cds"/>
    <property type="gene ID" value="AUR62028952"/>
</dbReference>
<sequence length="439" mass="47438">MNNLSYFFVLCLLATLSHAIELDFCVGDPSLPRGPQGYACKDPTKVTTDDFVYTGFRGEKTPNNVFGNNVTLAFSDVFPAFNGLGISMARLDFAVGGVIPVHSHRTSEVLILVKGSIIAGFIDTNNTAYYKRLEVGDVMVFPQAMLHFQINVGKTPATAFVSLNGANPALQLTPTALFAGNLPADIAQKITLFNKAPSPTKEEHLRWELGKGAWSRTTTKVVEGDFVDCVVAAKEYSANNDIKKKKTNKGVSSDFCVGDPSLPRGPQGYACKDPAKVTTDYFVYTGFRGEKTPNNVFGNNVTLAFSNVFPAFNGLGISMARLDFVVGGVIPIHSHRTSEVLILVKGSIIAGFIDTNNTAYYNRLEIGDVMVFPQAMVHFQINVGKTPATAYVSLNGANPALQLTPTSLFAGNLPANIAQKITLLSRKEVMQMQRIFGAA</sequence>
<feature type="domain" description="Cupin type-1" evidence="11">
    <location>
        <begin position="285"/>
        <end position="430"/>
    </location>
</feature>
<feature type="binding site" evidence="8">
    <location>
        <position position="102"/>
    </location>
    <ligand>
        <name>Mn(2+)</name>
        <dbReference type="ChEBI" id="CHEBI:29035"/>
    </ligand>
</feature>
<feature type="binding site" evidence="8">
    <location>
        <position position="108"/>
    </location>
    <ligand>
        <name>Mn(2+)</name>
        <dbReference type="ChEBI" id="CHEBI:29035"/>
    </ligand>
</feature>
<keyword evidence="4" id="KW-0964">Secreted</keyword>
<dbReference type="Gene3D" id="2.60.120.10">
    <property type="entry name" value="Jelly Rolls"/>
    <property type="match status" value="2"/>
</dbReference>
<organism evidence="12 13">
    <name type="scientific">Chenopodium quinoa</name>
    <name type="common">Quinoa</name>
    <dbReference type="NCBI Taxonomy" id="63459"/>
    <lineage>
        <taxon>Eukaryota</taxon>
        <taxon>Viridiplantae</taxon>
        <taxon>Streptophyta</taxon>
        <taxon>Embryophyta</taxon>
        <taxon>Tracheophyta</taxon>
        <taxon>Spermatophyta</taxon>
        <taxon>Magnoliopsida</taxon>
        <taxon>eudicotyledons</taxon>
        <taxon>Gunneridae</taxon>
        <taxon>Pentapetalae</taxon>
        <taxon>Caryophyllales</taxon>
        <taxon>Chenopodiaceae</taxon>
        <taxon>Chenopodioideae</taxon>
        <taxon>Atripliceae</taxon>
        <taxon>Chenopodium</taxon>
    </lineage>
</organism>
<dbReference type="Pfam" id="PF00190">
    <property type="entry name" value="Cupin_1"/>
    <property type="match status" value="2"/>
</dbReference>
<evidence type="ECO:0000256" key="3">
    <source>
        <dbReference type="ARBA" id="ARBA00022523"/>
    </source>
</evidence>
<dbReference type="AlphaFoldDB" id="A0A803MG50"/>
<feature type="domain" description="Cupin type-1" evidence="11">
    <location>
        <begin position="54"/>
        <end position="206"/>
    </location>
</feature>
<keyword evidence="13" id="KW-1185">Reference proteome</keyword>
<dbReference type="SMART" id="SM00835">
    <property type="entry name" value="Cupin_1"/>
    <property type="match status" value="2"/>
</dbReference>
<evidence type="ECO:0000256" key="7">
    <source>
        <dbReference type="PIRSR" id="PIRSR601929-1"/>
    </source>
</evidence>
<dbReference type="SUPFAM" id="SSF51182">
    <property type="entry name" value="RmlC-like cupins"/>
    <property type="match status" value="2"/>
</dbReference>
<evidence type="ECO:0000256" key="2">
    <source>
        <dbReference type="ARBA" id="ARBA00007456"/>
    </source>
</evidence>
<dbReference type="InterPro" id="IPR001929">
    <property type="entry name" value="Germin"/>
</dbReference>
<evidence type="ECO:0000313" key="12">
    <source>
        <dbReference type="EnsemblPlants" id="AUR62028952-RA:cds"/>
    </source>
</evidence>
<evidence type="ECO:0000256" key="9">
    <source>
        <dbReference type="PIRSR" id="PIRSR601929-3"/>
    </source>
</evidence>
<evidence type="ECO:0000256" key="4">
    <source>
        <dbReference type="ARBA" id="ARBA00022525"/>
    </source>
</evidence>
<reference evidence="12" key="1">
    <citation type="journal article" date="2017" name="Nature">
        <title>The genome of Chenopodium quinoa.</title>
        <authorList>
            <person name="Jarvis D.E."/>
            <person name="Ho Y.S."/>
            <person name="Lightfoot D.J."/>
            <person name="Schmoeckel S.M."/>
            <person name="Li B."/>
            <person name="Borm T.J.A."/>
            <person name="Ohyanagi H."/>
            <person name="Mineta K."/>
            <person name="Michell C.T."/>
            <person name="Saber N."/>
            <person name="Kharbatia N.M."/>
            <person name="Rupper R.R."/>
            <person name="Sharp A.R."/>
            <person name="Dally N."/>
            <person name="Boughton B.A."/>
            <person name="Woo Y.H."/>
            <person name="Gao G."/>
            <person name="Schijlen E.G.W.M."/>
            <person name="Guo X."/>
            <person name="Momin A.A."/>
            <person name="Negrao S."/>
            <person name="Al-Babili S."/>
            <person name="Gehring C."/>
            <person name="Roessner U."/>
            <person name="Jung C."/>
            <person name="Murphy K."/>
            <person name="Arold S.T."/>
            <person name="Gojobori T."/>
            <person name="van der Linden C.G."/>
            <person name="van Loo E.N."/>
            <person name="Jellen E.N."/>
            <person name="Maughan P.J."/>
            <person name="Tester M."/>
        </authorList>
    </citation>
    <scope>NUCLEOTIDE SEQUENCE [LARGE SCALE GENOMIC DNA]</scope>
    <source>
        <strain evidence="12">cv. PI 614886</strain>
    </source>
</reference>
<dbReference type="InterPro" id="IPR006045">
    <property type="entry name" value="Cupin_1"/>
</dbReference>
<dbReference type="GO" id="GO:0030145">
    <property type="term" value="F:manganese ion binding"/>
    <property type="evidence" value="ECO:0007669"/>
    <property type="project" value="InterPro"/>
</dbReference>
<dbReference type="InterPro" id="IPR014710">
    <property type="entry name" value="RmlC-like_jellyroll"/>
</dbReference>
<feature type="signal peptide" evidence="10">
    <location>
        <begin position="1"/>
        <end position="19"/>
    </location>
</feature>
<feature type="binding site" evidence="8">
    <location>
        <position position="147"/>
    </location>
    <ligand>
        <name>Mn(2+)</name>
        <dbReference type="ChEBI" id="CHEBI:29035"/>
    </ligand>
</feature>
<dbReference type="PANTHER" id="PTHR31238">
    <property type="entry name" value="GERMIN-LIKE PROTEIN SUBFAMILY 3 MEMBER 3"/>
    <property type="match status" value="1"/>
</dbReference>
<protein>
    <recommendedName>
        <fullName evidence="11">Cupin type-1 domain-containing protein</fullName>
    </recommendedName>
</protein>
<evidence type="ECO:0000313" key="13">
    <source>
        <dbReference type="Proteomes" id="UP000596660"/>
    </source>
</evidence>
<evidence type="ECO:0000256" key="8">
    <source>
        <dbReference type="PIRSR" id="PIRSR601929-2"/>
    </source>
</evidence>
<evidence type="ECO:0000256" key="5">
    <source>
        <dbReference type="ARBA" id="ARBA00022723"/>
    </source>
</evidence>
<dbReference type="OMA" id="WSRTTTK"/>
<evidence type="ECO:0000256" key="6">
    <source>
        <dbReference type="ARBA" id="ARBA00023211"/>
    </source>
</evidence>
<keyword evidence="9" id="KW-1015">Disulfide bond</keyword>
<dbReference type="GO" id="GO:0048046">
    <property type="term" value="C:apoplast"/>
    <property type="evidence" value="ECO:0007669"/>
    <property type="project" value="UniProtKB-SubCell"/>
</dbReference>
<keyword evidence="10" id="KW-0732">Signal</keyword>
<feature type="binding site" evidence="7">
    <location>
        <position position="104"/>
    </location>
    <ligand>
        <name>oxalate</name>
        <dbReference type="ChEBI" id="CHEBI:30623"/>
    </ligand>
</feature>
<feature type="disulfide bond" evidence="9">
    <location>
        <begin position="25"/>
        <end position="40"/>
    </location>
</feature>
<feature type="binding site" evidence="7">
    <location>
        <position position="108"/>
    </location>
    <ligand>
        <name>oxalate</name>
        <dbReference type="ChEBI" id="CHEBI:30623"/>
    </ligand>
</feature>
<dbReference type="EnsemblPlants" id="AUR62028952-RA">
    <property type="protein sequence ID" value="AUR62028952-RA:cds"/>
    <property type="gene ID" value="AUR62028952"/>
</dbReference>
<proteinExistence type="inferred from homology"/>
<comment type="subcellular location">
    <subcellularLocation>
        <location evidence="1">Secreted</location>
        <location evidence="1">Extracellular space</location>
        <location evidence="1">Apoplast</location>
    </subcellularLocation>
</comment>
<keyword evidence="5 7" id="KW-0479">Metal-binding</keyword>
<evidence type="ECO:0000256" key="1">
    <source>
        <dbReference type="ARBA" id="ARBA00004271"/>
    </source>
</evidence>
<keyword evidence="6 7" id="KW-0464">Manganese</keyword>
<dbReference type="CDD" id="cd02241">
    <property type="entry name" value="cupin_OxOx"/>
    <property type="match status" value="2"/>
</dbReference>
<feature type="chain" id="PRO_5031067137" description="Cupin type-1 domain-containing protein" evidence="10">
    <location>
        <begin position="20"/>
        <end position="439"/>
    </location>
</feature>
<reference evidence="12" key="2">
    <citation type="submission" date="2021-03" db="UniProtKB">
        <authorList>
            <consortium name="EnsemblPlants"/>
        </authorList>
    </citation>
    <scope>IDENTIFICATION</scope>
</reference>
<evidence type="ECO:0000259" key="11">
    <source>
        <dbReference type="SMART" id="SM00835"/>
    </source>
</evidence>
<dbReference type="PRINTS" id="PR00325">
    <property type="entry name" value="GERMIN"/>
</dbReference>
<dbReference type="Proteomes" id="UP000596660">
    <property type="component" value="Unplaced"/>
</dbReference>
<accession>A0A803MG50</accession>
<comment type="similarity">
    <text evidence="2">Belongs to the germin family.</text>
</comment>
<evidence type="ECO:0000256" key="10">
    <source>
        <dbReference type="SAM" id="SignalP"/>
    </source>
</evidence>
<keyword evidence="3" id="KW-0052">Apoplast</keyword>
<name>A0A803MG50_CHEQI</name>